<dbReference type="RefSeq" id="WP_130146360.1">
    <property type="nucleotide sequence ID" value="NZ_SGSU01000011.1"/>
</dbReference>
<feature type="signal peptide" evidence="1">
    <location>
        <begin position="1"/>
        <end position="19"/>
    </location>
</feature>
<dbReference type="Proteomes" id="UP000293483">
    <property type="component" value="Unassembled WGS sequence"/>
</dbReference>
<name>A0A4Q7ASS6_9GAMM</name>
<evidence type="ECO:0000256" key="1">
    <source>
        <dbReference type="SAM" id="SignalP"/>
    </source>
</evidence>
<comment type="caution">
    <text evidence="2">The sequence shown here is derived from an EMBL/GenBank/DDBJ whole genome shotgun (WGS) entry which is preliminary data.</text>
</comment>
<evidence type="ECO:0000313" key="3">
    <source>
        <dbReference type="Proteomes" id="UP000293483"/>
    </source>
</evidence>
<dbReference type="EMBL" id="SGSU01000011">
    <property type="protein sequence ID" value="RZG66409.1"/>
    <property type="molecule type" value="Genomic_DNA"/>
</dbReference>
<dbReference type="AlphaFoldDB" id="A0A4Q7ASS6"/>
<sequence>MKKVLQPLMIALLAMPVFAAANTQTSTPEKVKQAIGAQTAQAQVGADGQVTIASPRTGIKYTFANPNRPIVMQTAKIAAANSANADRIIASNPALSDASQQRAKQALLNEAGQLARN</sequence>
<evidence type="ECO:0000313" key="2">
    <source>
        <dbReference type="EMBL" id="RZG66409.1"/>
    </source>
</evidence>
<evidence type="ECO:0008006" key="4">
    <source>
        <dbReference type="Google" id="ProtNLM"/>
    </source>
</evidence>
<reference evidence="2 3" key="1">
    <citation type="submission" date="2019-02" db="EMBL/GenBank/DDBJ databases">
        <title>The Batch Genome Submission of Acinetobacter spp. strains.</title>
        <authorList>
            <person name="Qin J."/>
            <person name="Hu Y."/>
            <person name="Ye H."/>
            <person name="Wei L."/>
            <person name="Feng Y."/>
            <person name="Zong Z."/>
        </authorList>
    </citation>
    <scope>NUCLEOTIDE SEQUENCE [LARGE SCALE GENOMIC DNA]</scope>
    <source>
        <strain evidence="2 3">WCHABo060081</strain>
    </source>
</reference>
<protein>
    <recommendedName>
        <fullName evidence="4">DUF4148 domain-containing protein</fullName>
    </recommendedName>
</protein>
<feature type="chain" id="PRO_5020465829" description="DUF4148 domain-containing protein" evidence="1">
    <location>
        <begin position="20"/>
        <end position="117"/>
    </location>
</feature>
<proteinExistence type="predicted"/>
<dbReference type="STRING" id="202951.GCA_001485025_02461"/>
<keyword evidence="1" id="KW-0732">Signal</keyword>
<gene>
    <name evidence="2" type="ORF">EXE25_11155</name>
</gene>
<organism evidence="2 3">
    <name type="scientific">Acinetobacter bouvetii</name>
    <dbReference type="NCBI Taxonomy" id="202951"/>
    <lineage>
        <taxon>Bacteria</taxon>
        <taxon>Pseudomonadati</taxon>
        <taxon>Pseudomonadota</taxon>
        <taxon>Gammaproteobacteria</taxon>
        <taxon>Moraxellales</taxon>
        <taxon>Moraxellaceae</taxon>
        <taxon>Acinetobacter</taxon>
    </lineage>
</organism>
<accession>A0A4Q7ASS6</accession>